<evidence type="ECO:0000313" key="4">
    <source>
        <dbReference type="Proteomes" id="UP000708576"/>
    </source>
</evidence>
<dbReference type="Proteomes" id="UP000708576">
    <property type="component" value="Unassembled WGS sequence"/>
</dbReference>
<dbReference type="PANTHER" id="PTHR43156:SF2">
    <property type="entry name" value="STAGE II SPORULATION PROTEIN E"/>
    <property type="match status" value="1"/>
</dbReference>
<name>A0ABS5JTD8_9BACT</name>
<dbReference type="Gene3D" id="3.60.40.10">
    <property type="entry name" value="PPM-type phosphatase domain"/>
    <property type="match status" value="1"/>
</dbReference>
<proteinExistence type="predicted"/>
<dbReference type="SUPFAM" id="SSF55781">
    <property type="entry name" value="GAF domain-like"/>
    <property type="match status" value="1"/>
</dbReference>
<keyword evidence="1" id="KW-0378">Hydrolase</keyword>
<dbReference type="EMBL" id="JAGUCO010000004">
    <property type="protein sequence ID" value="MBS2098145.1"/>
    <property type="molecule type" value="Genomic_DNA"/>
</dbReference>
<dbReference type="SUPFAM" id="SSF81606">
    <property type="entry name" value="PP2C-like"/>
    <property type="match status" value="1"/>
</dbReference>
<dbReference type="InterPro" id="IPR036457">
    <property type="entry name" value="PPM-type-like_dom_sf"/>
</dbReference>
<dbReference type="Pfam" id="PF07228">
    <property type="entry name" value="SpoIIE"/>
    <property type="match status" value="1"/>
</dbReference>
<feature type="domain" description="PPM-type phosphatase" evidence="2">
    <location>
        <begin position="193"/>
        <end position="409"/>
    </location>
</feature>
<keyword evidence="4" id="KW-1185">Reference proteome</keyword>
<organism evidence="3 4">
    <name type="scientific">Carboxylicivirga linearis</name>
    <dbReference type="NCBI Taxonomy" id="1628157"/>
    <lineage>
        <taxon>Bacteria</taxon>
        <taxon>Pseudomonadati</taxon>
        <taxon>Bacteroidota</taxon>
        <taxon>Bacteroidia</taxon>
        <taxon>Marinilabiliales</taxon>
        <taxon>Marinilabiliaceae</taxon>
        <taxon>Carboxylicivirga</taxon>
    </lineage>
</organism>
<protein>
    <submittedName>
        <fullName evidence="3">PP2C family protein-serine/threonine phosphatase</fullName>
    </submittedName>
</protein>
<dbReference type="InterPro" id="IPR001932">
    <property type="entry name" value="PPM-type_phosphatase-like_dom"/>
</dbReference>
<evidence type="ECO:0000313" key="3">
    <source>
        <dbReference type="EMBL" id="MBS2098145.1"/>
    </source>
</evidence>
<dbReference type="RefSeq" id="WP_212215391.1">
    <property type="nucleotide sequence ID" value="NZ_JAGUCO010000004.1"/>
</dbReference>
<comment type="caution">
    <text evidence="3">The sequence shown here is derived from an EMBL/GenBank/DDBJ whole genome shotgun (WGS) entry which is preliminary data.</text>
</comment>
<sequence length="410" mass="46520">MVTQIKKKRLKLYKDRLNIILDIAQTINEDHNIEDLLSEFEILLREELEVGKVLVFTLTNDIWHNLLISGVTKEEANQINVEEDLLCYKNIESITISHPPKLKGFDAVIPLFHRYAPIGYVLIGDIEEEQQGISPTIKHLKLIQIISNLIIVFVENKRMQNALLEQEVLKKEMELASKIQNQLVPSEFQMPKTQKLNIQTFYQPHMGVGGDYYDIFRLSRQNIGFCMADVSGKGIAAAMVMSNFQAVMRSLFTTGTNFKKLIHLLNERVNASANNEKFITLFIGRYNVVTRRLTYVNAGHLPPLLYDVKKKHLSHLEKGCIGLGMLDFVPSVEVGKVKIPKGAKLLAFTDGVVELDKGNQVESNAQEIEDIFSTNESLENNFNELRGIIDKFVSKGAVFDDISLLGLEFK</sequence>
<reference evidence="3 4" key="1">
    <citation type="journal article" date="2015" name="Int. J. Syst. Evol. Microbiol.">
        <title>Carboxylicivirga linearis sp. nov., isolated from a sea cucumber culture pond.</title>
        <authorList>
            <person name="Wang F.Q."/>
            <person name="Zhou Y.X."/>
            <person name="Lin X.Z."/>
            <person name="Chen G.J."/>
            <person name="Du Z.J."/>
        </authorList>
    </citation>
    <scope>NUCLEOTIDE SEQUENCE [LARGE SCALE GENOMIC DNA]</scope>
    <source>
        <strain evidence="3 4">FB218</strain>
    </source>
</reference>
<gene>
    <name evidence="3" type="ORF">KEM10_07615</name>
</gene>
<dbReference type="PANTHER" id="PTHR43156">
    <property type="entry name" value="STAGE II SPORULATION PROTEIN E-RELATED"/>
    <property type="match status" value="1"/>
</dbReference>
<dbReference type="InterPro" id="IPR052016">
    <property type="entry name" value="Bact_Sigma-Reg"/>
</dbReference>
<evidence type="ECO:0000256" key="1">
    <source>
        <dbReference type="ARBA" id="ARBA00022801"/>
    </source>
</evidence>
<evidence type="ECO:0000259" key="2">
    <source>
        <dbReference type="SMART" id="SM00331"/>
    </source>
</evidence>
<accession>A0ABS5JTD8</accession>
<dbReference type="SMART" id="SM00331">
    <property type="entry name" value="PP2C_SIG"/>
    <property type="match status" value="1"/>
</dbReference>